<dbReference type="SUPFAM" id="SSF57501">
    <property type="entry name" value="Cystine-knot cytokines"/>
    <property type="match status" value="1"/>
</dbReference>
<keyword evidence="5 8" id="KW-0339">Growth factor</keyword>
<dbReference type="OrthoDB" id="5987191at2759"/>
<comment type="subcellular location">
    <subcellularLocation>
        <location evidence="1">Secreted</location>
    </subcellularLocation>
</comment>
<dbReference type="InterPro" id="IPR015615">
    <property type="entry name" value="TGF-beta-rel"/>
</dbReference>
<feature type="compositionally biased region" description="Polar residues" evidence="9">
    <location>
        <begin position="56"/>
        <end position="74"/>
    </location>
</feature>
<evidence type="ECO:0000256" key="6">
    <source>
        <dbReference type="ARBA" id="ARBA00023157"/>
    </source>
</evidence>
<comment type="similarity">
    <text evidence="2 8">Belongs to the TGF-beta family.</text>
</comment>
<dbReference type="Pfam" id="PF00019">
    <property type="entry name" value="TGF_beta"/>
    <property type="match status" value="1"/>
</dbReference>
<dbReference type="GO" id="GO:0005125">
    <property type="term" value="F:cytokine activity"/>
    <property type="evidence" value="ECO:0007669"/>
    <property type="project" value="TreeGrafter"/>
</dbReference>
<dbReference type="InterPro" id="IPR029034">
    <property type="entry name" value="Cystine-knot_cytokine"/>
</dbReference>
<dbReference type="EMBL" id="MRZV01000675">
    <property type="protein sequence ID" value="PIK45926.1"/>
    <property type="molecule type" value="Genomic_DNA"/>
</dbReference>
<dbReference type="PROSITE" id="PS51362">
    <property type="entry name" value="TGF_BETA_2"/>
    <property type="match status" value="1"/>
</dbReference>
<dbReference type="GO" id="GO:0005615">
    <property type="term" value="C:extracellular space"/>
    <property type="evidence" value="ECO:0007669"/>
    <property type="project" value="TreeGrafter"/>
</dbReference>
<evidence type="ECO:0000256" key="7">
    <source>
        <dbReference type="ARBA" id="ARBA00023180"/>
    </source>
</evidence>
<feature type="signal peptide" evidence="10">
    <location>
        <begin position="1"/>
        <end position="27"/>
    </location>
</feature>
<feature type="domain" description="TGF-beta family profile" evidence="11">
    <location>
        <begin position="337"/>
        <end position="454"/>
    </location>
</feature>
<evidence type="ECO:0000256" key="8">
    <source>
        <dbReference type="RuleBase" id="RU000354"/>
    </source>
</evidence>
<accession>A0A2G8KD43</accession>
<keyword evidence="13" id="KW-1185">Reference proteome</keyword>
<keyword evidence="6" id="KW-1015">Disulfide bond</keyword>
<dbReference type="PROSITE" id="PS00250">
    <property type="entry name" value="TGF_BETA_1"/>
    <property type="match status" value="1"/>
</dbReference>
<dbReference type="STRING" id="307972.A0A2G8KD43"/>
<evidence type="ECO:0000256" key="1">
    <source>
        <dbReference type="ARBA" id="ARBA00004613"/>
    </source>
</evidence>
<evidence type="ECO:0000313" key="12">
    <source>
        <dbReference type="EMBL" id="PIK45926.1"/>
    </source>
</evidence>
<dbReference type="FunFam" id="2.10.90.10:FF:000001">
    <property type="entry name" value="Bone morphogenetic protein 4"/>
    <property type="match status" value="1"/>
</dbReference>
<dbReference type="GO" id="GO:0008083">
    <property type="term" value="F:growth factor activity"/>
    <property type="evidence" value="ECO:0007669"/>
    <property type="project" value="UniProtKB-KW"/>
</dbReference>
<evidence type="ECO:0000256" key="4">
    <source>
        <dbReference type="ARBA" id="ARBA00022729"/>
    </source>
</evidence>
<evidence type="ECO:0000313" key="13">
    <source>
        <dbReference type="Proteomes" id="UP000230750"/>
    </source>
</evidence>
<dbReference type="CDD" id="cd13756">
    <property type="entry name" value="TGF_beta_BMPs_GDFs"/>
    <property type="match status" value="1"/>
</dbReference>
<evidence type="ECO:0000256" key="10">
    <source>
        <dbReference type="SAM" id="SignalP"/>
    </source>
</evidence>
<evidence type="ECO:0000259" key="11">
    <source>
        <dbReference type="PROSITE" id="PS51362"/>
    </source>
</evidence>
<protein>
    <submittedName>
        <fullName evidence="12">Bone morphogenetic protein 2-A</fullName>
    </submittedName>
</protein>
<dbReference type="InterPro" id="IPR017948">
    <property type="entry name" value="TGFb_CS"/>
</dbReference>
<dbReference type="AlphaFoldDB" id="A0A2G8KD43"/>
<proteinExistence type="inferred from homology"/>
<keyword evidence="4 10" id="KW-0732">Signal</keyword>
<gene>
    <name evidence="12" type="ORF">BSL78_17205</name>
</gene>
<feature type="compositionally biased region" description="Polar residues" evidence="9">
    <location>
        <begin position="316"/>
        <end position="330"/>
    </location>
</feature>
<dbReference type="InterPro" id="IPR001111">
    <property type="entry name" value="TGF-b_propeptide"/>
</dbReference>
<evidence type="ECO:0000256" key="2">
    <source>
        <dbReference type="ARBA" id="ARBA00006656"/>
    </source>
</evidence>
<comment type="caution">
    <text evidence="12">The sequence shown here is derived from an EMBL/GenBank/DDBJ whole genome shotgun (WGS) entry which is preliminary data.</text>
</comment>
<evidence type="ECO:0000256" key="9">
    <source>
        <dbReference type="SAM" id="MobiDB-lite"/>
    </source>
</evidence>
<dbReference type="PANTHER" id="PTHR11848">
    <property type="entry name" value="TGF-BETA FAMILY"/>
    <property type="match status" value="1"/>
</dbReference>
<dbReference type="Gene3D" id="2.10.90.10">
    <property type="entry name" value="Cystine-knot cytokines"/>
    <property type="match status" value="1"/>
</dbReference>
<dbReference type="PANTHER" id="PTHR11848:SF308">
    <property type="entry name" value="BMP-LIKE PROTEIN UNC-129"/>
    <property type="match status" value="1"/>
</dbReference>
<feature type="region of interest" description="Disordered" evidence="9">
    <location>
        <begin position="51"/>
        <end position="74"/>
    </location>
</feature>
<feature type="region of interest" description="Disordered" evidence="9">
    <location>
        <begin position="316"/>
        <end position="337"/>
    </location>
</feature>
<dbReference type="SMART" id="SM00204">
    <property type="entry name" value="TGFB"/>
    <property type="match status" value="1"/>
</dbReference>
<dbReference type="Proteomes" id="UP000230750">
    <property type="component" value="Unassembled WGS sequence"/>
</dbReference>
<reference evidence="12 13" key="1">
    <citation type="journal article" date="2017" name="PLoS Biol.">
        <title>The sea cucumber genome provides insights into morphological evolution and visceral regeneration.</title>
        <authorList>
            <person name="Zhang X."/>
            <person name="Sun L."/>
            <person name="Yuan J."/>
            <person name="Sun Y."/>
            <person name="Gao Y."/>
            <person name="Zhang L."/>
            <person name="Li S."/>
            <person name="Dai H."/>
            <person name="Hamel J.F."/>
            <person name="Liu C."/>
            <person name="Yu Y."/>
            <person name="Liu S."/>
            <person name="Lin W."/>
            <person name="Guo K."/>
            <person name="Jin S."/>
            <person name="Xu P."/>
            <person name="Storey K.B."/>
            <person name="Huan P."/>
            <person name="Zhang T."/>
            <person name="Zhou Y."/>
            <person name="Zhang J."/>
            <person name="Lin C."/>
            <person name="Li X."/>
            <person name="Xing L."/>
            <person name="Huo D."/>
            <person name="Sun M."/>
            <person name="Wang L."/>
            <person name="Mercier A."/>
            <person name="Li F."/>
            <person name="Yang H."/>
            <person name="Xiang J."/>
        </authorList>
    </citation>
    <scope>NUCLEOTIDE SEQUENCE [LARGE SCALE GENOMIC DNA]</scope>
    <source>
        <strain evidence="12">Shaxun</strain>
        <tissue evidence="12">Muscle</tissue>
    </source>
</reference>
<keyword evidence="3" id="KW-0964">Secreted</keyword>
<keyword evidence="7" id="KW-0325">Glycoprotein</keyword>
<organism evidence="12 13">
    <name type="scientific">Stichopus japonicus</name>
    <name type="common">Sea cucumber</name>
    <dbReference type="NCBI Taxonomy" id="307972"/>
    <lineage>
        <taxon>Eukaryota</taxon>
        <taxon>Metazoa</taxon>
        <taxon>Echinodermata</taxon>
        <taxon>Eleutherozoa</taxon>
        <taxon>Echinozoa</taxon>
        <taxon>Holothuroidea</taxon>
        <taxon>Aspidochirotacea</taxon>
        <taxon>Aspidochirotida</taxon>
        <taxon>Stichopodidae</taxon>
        <taxon>Apostichopus</taxon>
    </lineage>
</organism>
<dbReference type="Pfam" id="PF00688">
    <property type="entry name" value="TGFb_propeptide"/>
    <property type="match status" value="1"/>
</dbReference>
<sequence length="454" mass="50352">MATVAVVLFPSVIFAAILICSPLHLEALPTNSDENSDGVFLNSVVNPSEHHHAGRISSSEGAATWTGPSPSSPSLIDANTLDRFSQIFGIRYQNRSGTKRKNAQIKKDGTPKFMLDLYTGVANSTNGETYGVTPYDATTIRSLMVVRKGFIYRRLKTVLRVFRVTRPVATTTVLHYACKLMQRNAFWGMLSKGSSRQLQKVKVGIYQRTDRGKSKLVDQRRVRSRGTGREVFEVDSTLHEWLTDSSSNLGLYINVTYLTGEPAPDGAIRYSLRNVDRKPTLVIFTREETDQDNSLGGFSDEREGDLPQFIADANVPFNQVDTPSSPTSEGTGRPARRDKREIKAPYVTSGDLCRVERMFVDFERLGWSHRILAPEGFNANQCTGTCPFPANIDTPYSTHALITSFMAIESPQTVQSACCVPHELSHIAILYIDESNNIILQHVKNAIAVKCGCH</sequence>
<dbReference type="Gene3D" id="2.60.120.970">
    <property type="match status" value="1"/>
</dbReference>
<name>A0A2G8KD43_STIJA</name>
<evidence type="ECO:0000256" key="3">
    <source>
        <dbReference type="ARBA" id="ARBA00022525"/>
    </source>
</evidence>
<dbReference type="InterPro" id="IPR001839">
    <property type="entry name" value="TGF-b_C"/>
</dbReference>
<evidence type="ECO:0000256" key="5">
    <source>
        <dbReference type="ARBA" id="ARBA00023030"/>
    </source>
</evidence>
<feature type="chain" id="PRO_5013809056" evidence="10">
    <location>
        <begin position="28"/>
        <end position="454"/>
    </location>
</feature>